<proteinExistence type="predicted"/>
<dbReference type="SUPFAM" id="SSF57610">
    <property type="entry name" value="Thyroglobulin type-1 domain"/>
    <property type="match status" value="1"/>
</dbReference>
<dbReference type="AlphaFoldDB" id="A0AAV8ZN27"/>
<evidence type="ECO:0000259" key="2">
    <source>
        <dbReference type="Pfam" id="PF00086"/>
    </source>
</evidence>
<dbReference type="Pfam" id="PF00086">
    <property type="entry name" value="Thyroglobulin_1"/>
    <property type="match status" value="1"/>
</dbReference>
<accession>A0AAV8ZN27</accession>
<keyword evidence="1" id="KW-1015">Disulfide bond</keyword>
<gene>
    <name evidence="3" type="ORF">NQ314_002920</name>
</gene>
<dbReference type="EMBL" id="JANEYF010000856">
    <property type="protein sequence ID" value="KAJ8967413.1"/>
    <property type="molecule type" value="Genomic_DNA"/>
</dbReference>
<keyword evidence="4" id="KW-1185">Reference proteome</keyword>
<evidence type="ECO:0000313" key="3">
    <source>
        <dbReference type="EMBL" id="KAJ8967413.1"/>
    </source>
</evidence>
<reference evidence="3" key="1">
    <citation type="journal article" date="2023" name="Insect Mol. Biol.">
        <title>Genome sequencing provides insights into the evolution of gene families encoding plant cell wall-degrading enzymes in longhorned beetles.</title>
        <authorList>
            <person name="Shin N.R."/>
            <person name="Okamura Y."/>
            <person name="Kirsch R."/>
            <person name="Pauchet Y."/>
        </authorList>
    </citation>
    <scope>NUCLEOTIDE SEQUENCE</scope>
    <source>
        <strain evidence="3">RBIC_L_NR</strain>
    </source>
</reference>
<dbReference type="InterPro" id="IPR036857">
    <property type="entry name" value="Thyroglobulin_1_sf"/>
</dbReference>
<sequence length="81" mass="9020">MELRQTCDNEGCSRDYQEAVDIIGRTLVPSEHFRCAPNGDYDTIQCIGEQCLCVDASDGAPTYPRDSLVNMTNISNETLRC</sequence>
<comment type="caution">
    <text evidence="3">The sequence shown here is derived from an EMBL/GenBank/DDBJ whole genome shotgun (WGS) entry which is preliminary data.</text>
</comment>
<dbReference type="InterPro" id="IPR000716">
    <property type="entry name" value="Thyroglobulin_1"/>
</dbReference>
<dbReference type="Proteomes" id="UP001162156">
    <property type="component" value="Unassembled WGS sequence"/>
</dbReference>
<feature type="domain" description="Thyroglobulin type-1" evidence="2">
    <location>
        <begin position="34"/>
        <end position="61"/>
    </location>
</feature>
<dbReference type="Gene3D" id="4.10.800.10">
    <property type="entry name" value="Thyroglobulin type-1"/>
    <property type="match status" value="1"/>
</dbReference>
<evidence type="ECO:0000313" key="4">
    <source>
        <dbReference type="Proteomes" id="UP001162156"/>
    </source>
</evidence>
<name>A0AAV8ZN27_9CUCU</name>
<evidence type="ECO:0000256" key="1">
    <source>
        <dbReference type="ARBA" id="ARBA00023157"/>
    </source>
</evidence>
<protein>
    <recommendedName>
        <fullName evidence="2">Thyroglobulin type-1 domain-containing protein</fullName>
    </recommendedName>
</protein>
<organism evidence="3 4">
    <name type="scientific">Rhamnusium bicolor</name>
    <dbReference type="NCBI Taxonomy" id="1586634"/>
    <lineage>
        <taxon>Eukaryota</taxon>
        <taxon>Metazoa</taxon>
        <taxon>Ecdysozoa</taxon>
        <taxon>Arthropoda</taxon>
        <taxon>Hexapoda</taxon>
        <taxon>Insecta</taxon>
        <taxon>Pterygota</taxon>
        <taxon>Neoptera</taxon>
        <taxon>Endopterygota</taxon>
        <taxon>Coleoptera</taxon>
        <taxon>Polyphaga</taxon>
        <taxon>Cucujiformia</taxon>
        <taxon>Chrysomeloidea</taxon>
        <taxon>Cerambycidae</taxon>
        <taxon>Lepturinae</taxon>
        <taxon>Rhagiini</taxon>
        <taxon>Rhamnusium</taxon>
    </lineage>
</organism>